<reference evidence="2 3" key="1">
    <citation type="journal article" date="2015" name="BMC Genomics">
        <title>Gene expression during zombie ant biting behavior reflects the complexity underlying fungal parasitic behavioral manipulation.</title>
        <authorList>
            <person name="de Bekker C."/>
            <person name="Ohm R.A."/>
            <person name="Loreto R.G."/>
            <person name="Sebastian A."/>
            <person name="Albert I."/>
            <person name="Merrow M."/>
            <person name="Brachmann A."/>
            <person name="Hughes D.P."/>
        </authorList>
    </citation>
    <scope>NUCLEOTIDE SEQUENCE [LARGE SCALE GENOMIC DNA]</scope>
    <source>
        <strain evidence="2 3">SC16a</strain>
    </source>
</reference>
<dbReference type="Proteomes" id="UP000037136">
    <property type="component" value="Unassembled WGS sequence"/>
</dbReference>
<evidence type="ECO:0000256" key="1">
    <source>
        <dbReference type="SAM" id="MobiDB-lite"/>
    </source>
</evidence>
<evidence type="ECO:0000313" key="3">
    <source>
        <dbReference type="Proteomes" id="UP000037136"/>
    </source>
</evidence>
<keyword evidence="3" id="KW-1185">Reference proteome</keyword>
<accession>A0A2A9P547</accession>
<name>A0A2A9P547_OPHUN</name>
<gene>
    <name evidence="2" type="ORF">XA68_17196</name>
</gene>
<protein>
    <submittedName>
        <fullName evidence="2">Uncharacterized protein</fullName>
    </submittedName>
</protein>
<dbReference type="EMBL" id="LAZP02000687">
    <property type="protein sequence ID" value="PFH56013.1"/>
    <property type="molecule type" value="Genomic_DNA"/>
</dbReference>
<evidence type="ECO:0000313" key="2">
    <source>
        <dbReference type="EMBL" id="PFH56013.1"/>
    </source>
</evidence>
<dbReference type="AlphaFoldDB" id="A0A2A9P547"/>
<feature type="region of interest" description="Disordered" evidence="1">
    <location>
        <begin position="81"/>
        <end position="108"/>
    </location>
</feature>
<proteinExistence type="predicted"/>
<comment type="caution">
    <text evidence="2">The sequence shown here is derived from an EMBL/GenBank/DDBJ whole genome shotgun (WGS) entry which is preliminary data.</text>
</comment>
<sequence length="108" mass="11468">MSVTRRLATCGEADNDLVFLFTNTRAKSGKGPFCDEQQVSAAGVTIATVGVPWSWMGTHDLRGGSAHALLLHTHISVVYGHTDEPEAGQGGDDDVTTASAPQVRYEHS</sequence>
<reference evidence="2 3" key="2">
    <citation type="journal article" date="2017" name="Sci. Rep.">
        <title>Ant-infecting Ophiocordyceps genomes reveal a high diversity of potential behavioral manipulation genes and a possible major role for enterotoxins.</title>
        <authorList>
            <person name="de Bekker C."/>
            <person name="Ohm R.A."/>
            <person name="Evans H.C."/>
            <person name="Brachmann A."/>
            <person name="Hughes D.P."/>
        </authorList>
    </citation>
    <scope>NUCLEOTIDE SEQUENCE [LARGE SCALE GENOMIC DNA]</scope>
    <source>
        <strain evidence="2 3">SC16a</strain>
    </source>
</reference>
<organism evidence="2 3">
    <name type="scientific">Ophiocordyceps unilateralis</name>
    <name type="common">Zombie-ant fungus</name>
    <name type="synonym">Torrubia unilateralis</name>
    <dbReference type="NCBI Taxonomy" id="268505"/>
    <lineage>
        <taxon>Eukaryota</taxon>
        <taxon>Fungi</taxon>
        <taxon>Dikarya</taxon>
        <taxon>Ascomycota</taxon>
        <taxon>Pezizomycotina</taxon>
        <taxon>Sordariomycetes</taxon>
        <taxon>Hypocreomycetidae</taxon>
        <taxon>Hypocreales</taxon>
        <taxon>Ophiocordycipitaceae</taxon>
        <taxon>Ophiocordyceps</taxon>
    </lineage>
</organism>